<keyword evidence="2" id="KW-0732">Signal</keyword>
<dbReference type="Gene3D" id="3.90.420.10">
    <property type="entry name" value="Oxidoreductase, molybdopterin-binding domain"/>
    <property type="match status" value="1"/>
</dbReference>
<dbReference type="InterPro" id="IPR000572">
    <property type="entry name" value="OxRdtase_Mopterin-bd_dom"/>
</dbReference>
<dbReference type="InterPro" id="IPR036374">
    <property type="entry name" value="OxRdtase_Mopterin-bd_sf"/>
</dbReference>
<evidence type="ECO:0000313" key="5">
    <source>
        <dbReference type="Proteomes" id="UP001320544"/>
    </source>
</evidence>
<dbReference type="SUPFAM" id="SSF56524">
    <property type="entry name" value="Oxidoreductase molybdopterin-binding domain"/>
    <property type="match status" value="1"/>
</dbReference>
<gene>
    <name evidence="4" type="ORF">CE91St30_07510</name>
</gene>
<keyword evidence="5" id="KW-1185">Reference proteome</keyword>
<evidence type="ECO:0000313" key="4">
    <source>
        <dbReference type="EMBL" id="BDE95418.1"/>
    </source>
</evidence>
<evidence type="ECO:0000256" key="2">
    <source>
        <dbReference type="SAM" id="SignalP"/>
    </source>
</evidence>
<evidence type="ECO:0000256" key="1">
    <source>
        <dbReference type="SAM" id="MobiDB-lite"/>
    </source>
</evidence>
<accession>A0ABM7WGQ3</accession>
<reference evidence="4 5" key="1">
    <citation type="submission" date="2022-01" db="EMBL/GenBank/DDBJ databases">
        <title>Novel bile acid biosynthetic pathways are enriched in the microbiome of centenarians.</title>
        <authorList>
            <person name="Sato Y."/>
            <person name="Atarashi K."/>
            <person name="Plichta R.D."/>
            <person name="Arai Y."/>
            <person name="Sasajima S."/>
            <person name="Kearney M.S."/>
            <person name="Suda W."/>
            <person name="Takeshita K."/>
            <person name="Sasaki T."/>
            <person name="Okamoto S."/>
            <person name="Skelly N.A."/>
            <person name="Okamura Y."/>
            <person name="Vlamakis H."/>
            <person name="Li Y."/>
            <person name="Tanoue T."/>
            <person name="Takei H."/>
            <person name="Nittono H."/>
            <person name="Narushima S."/>
            <person name="Irie J."/>
            <person name="Itoh H."/>
            <person name="Moriya K."/>
            <person name="Sugiura Y."/>
            <person name="Suematsu M."/>
            <person name="Moritoki N."/>
            <person name="Shibata S."/>
            <person name="Littman R.D."/>
            <person name="Fischbach A.M."/>
            <person name="Uwamino Y."/>
            <person name="Inoue T."/>
            <person name="Honda A."/>
            <person name="Hattori M."/>
            <person name="Murai T."/>
            <person name="Xavier J.R."/>
            <person name="Hirose N."/>
            <person name="Honda K."/>
        </authorList>
    </citation>
    <scope>NUCLEOTIDE SEQUENCE [LARGE SCALE GENOMIC DNA]</scope>
    <source>
        <strain evidence="4 5">CE91-St30</strain>
    </source>
</reference>
<dbReference type="Pfam" id="PF00174">
    <property type="entry name" value="Oxidored_molyb"/>
    <property type="match status" value="1"/>
</dbReference>
<evidence type="ECO:0000259" key="3">
    <source>
        <dbReference type="Pfam" id="PF00174"/>
    </source>
</evidence>
<proteinExistence type="predicted"/>
<feature type="region of interest" description="Disordered" evidence="1">
    <location>
        <begin position="244"/>
        <end position="264"/>
    </location>
</feature>
<feature type="chain" id="PRO_5047081533" description="Oxidoreductase molybdopterin-binding domain-containing protein" evidence="2">
    <location>
        <begin position="28"/>
        <end position="264"/>
    </location>
</feature>
<organism evidence="4 5">
    <name type="scientific">Raoultibacter timonensis</name>
    <dbReference type="NCBI Taxonomy" id="1907662"/>
    <lineage>
        <taxon>Bacteria</taxon>
        <taxon>Bacillati</taxon>
        <taxon>Actinomycetota</taxon>
        <taxon>Coriobacteriia</taxon>
        <taxon>Eggerthellales</taxon>
        <taxon>Eggerthellaceae</taxon>
        <taxon>Raoultibacter</taxon>
    </lineage>
</organism>
<feature type="signal peptide" evidence="2">
    <location>
        <begin position="1"/>
        <end position="27"/>
    </location>
</feature>
<sequence length="264" mass="27166">MANKKQVAISAMAATSMLLAGAAPALAATADETVDSAQNSSAAVEQSSEGTSAYAAADAAAGQFAWDQSTITPNAVIRDVFRAATSALCNATNDLAVDNPLQWKLSVSGDVDNAFTATIDELAQEQAVQQTMTCSCGGNPSDGKAIITADVKGIPVNYLAGRASAHNDANTIAFVSSDGTEVAMPLAYAVGHHGVISFEINDEDLSASVGGNNQLWLAGVSANYFVRDIVEIRITHEEVVPANPGEDMEYPNSPNVGLLSASAE</sequence>
<dbReference type="RefSeq" id="WP_102379606.1">
    <property type="nucleotide sequence ID" value="NZ_AP025564.1"/>
</dbReference>
<feature type="domain" description="Oxidoreductase molybdopterin-binding" evidence="3">
    <location>
        <begin position="99"/>
        <end position="238"/>
    </location>
</feature>
<name>A0ABM7WGQ3_9ACTN</name>
<dbReference type="EMBL" id="AP025564">
    <property type="protein sequence ID" value="BDE95418.1"/>
    <property type="molecule type" value="Genomic_DNA"/>
</dbReference>
<dbReference type="Proteomes" id="UP001320544">
    <property type="component" value="Chromosome"/>
</dbReference>
<protein>
    <recommendedName>
        <fullName evidence="3">Oxidoreductase molybdopterin-binding domain-containing protein</fullName>
    </recommendedName>
</protein>